<evidence type="ECO:0000313" key="3">
    <source>
        <dbReference type="Proteomes" id="UP000137095"/>
    </source>
</evidence>
<sequence length="294" mass="33052">MTRFLSHGDNAEKGKRSVPLFRGDDAEKRNRVSAPTAAATRKPDSGDKLPDRWTVHDTPVQTRSARPHVHRLKNQTRAVLETVTSSLLSHPVLETAAPGVENTAMLSSRYHRETGPLTTRRSTRVRRSRPFAPIHRRRPLGRRPGGRSNGHRPRGPRHSLDAPFQTGNSWSRRQSTHRTVRRQPRHTVARHDRRQFAETAATVSGSTAELERSDLHQIERLVRRRLHRTFVVGDQVRKTERSSSVQRQRVTAAAASSTPALRIRQSPSRHHACRGFMLSGVHPALTGPLSTGVI</sequence>
<dbReference type="Proteomes" id="UP000137095">
    <property type="component" value="Segment"/>
</dbReference>
<protein>
    <submittedName>
        <fullName evidence="2">T41</fullName>
    </submittedName>
</protein>
<dbReference type="RefSeq" id="NP_116390.1">
    <property type="nucleotide sequence ID" value="NC_002794.1"/>
</dbReference>
<proteinExistence type="predicted"/>
<feature type="compositionally biased region" description="Basic and acidic residues" evidence="1">
    <location>
        <begin position="41"/>
        <end position="55"/>
    </location>
</feature>
<accession>Q91TQ2</accession>
<name>Q91TQ2_TUHV1</name>
<dbReference type="KEGG" id="vg:921139"/>
<feature type="region of interest" description="Disordered" evidence="1">
    <location>
        <begin position="114"/>
        <end position="193"/>
    </location>
</feature>
<feature type="region of interest" description="Disordered" evidence="1">
    <location>
        <begin position="1"/>
        <end position="67"/>
    </location>
</feature>
<feature type="compositionally biased region" description="Basic residues" evidence="1">
    <location>
        <begin position="121"/>
        <end position="157"/>
    </location>
</feature>
<evidence type="ECO:0000313" key="2">
    <source>
        <dbReference type="EMBL" id="AAK57085.1"/>
    </source>
</evidence>
<keyword evidence="3" id="KW-1185">Reference proteome</keyword>
<evidence type="ECO:0000256" key="1">
    <source>
        <dbReference type="SAM" id="MobiDB-lite"/>
    </source>
</evidence>
<organism evidence="2 3">
    <name type="scientific">Tupaiid herpesvirus 1 (strain 1)</name>
    <name type="common">TuHV-1</name>
    <name type="synonym">Herpesvirus tupaia (strain 1)</name>
    <dbReference type="NCBI Taxonomy" id="10397"/>
    <lineage>
        <taxon>Viruses</taxon>
        <taxon>Duplodnaviria</taxon>
        <taxon>Heunggongvirae</taxon>
        <taxon>Peploviricota</taxon>
        <taxon>Herviviricetes</taxon>
        <taxon>Herpesvirales</taxon>
        <taxon>Orthoherpesviridae</taxon>
        <taxon>Betaherpesvirinae</taxon>
        <taxon>Quwivirus</taxon>
        <taxon>Quwivirus tupaiidbeta1</taxon>
    </lineage>
</organism>
<organismHost>
    <name type="scientific">Tupaia belangeri</name>
    <name type="common">Common tree shrew</name>
    <name type="synonym">Tupaia glis belangeri</name>
    <dbReference type="NCBI Taxonomy" id="37347"/>
</organismHost>
<dbReference type="GeneID" id="921139"/>
<reference evidence="2 3" key="1">
    <citation type="journal article" date="2001" name="J. Virol.">
        <title>Analysis and characterization of the complete genome of tupaia (tree shrew) herpesvirus.</title>
        <authorList>
            <person name="Bahr U."/>
            <person name="Darai G."/>
        </authorList>
    </citation>
    <scope>NUCLEOTIDE SEQUENCE [LARGE SCALE GENOMIC DNA]</scope>
    <source>
        <strain evidence="2">2</strain>
    </source>
</reference>
<dbReference type="EMBL" id="AF281817">
    <property type="protein sequence ID" value="AAK57085.1"/>
    <property type="molecule type" value="Genomic_DNA"/>
</dbReference>
<feature type="compositionally biased region" description="Basic residues" evidence="1">
    <location>
        <begin position="174"/>
        <end position="193"/>
    </location>
</feature>